<dbReference type="Proteomes" id="UP001390339">
    <property type="component" value="Unassembled WGS sequence"/>
</dbReference>
<reference evidence="1 2" key="1">
    <citation type="journal article" date="2024" name="IMA Fungus">
        <title>Apiospora arundinis, a panoply of carbohydrate-active enzymes and secondary metabolites.</title>
        <authorList>
            <person name="Sorensen T."/>
            <person name="Petersen C."/>
            <person name="Muurmann A.T."/>
            <person name="Christiansen J.V."/>
            <person name="Brundto M.L."/>
            <person name="Overgaard C.K."/>
            <person name="Boysen A.T."/>
            <person name="Wollenberg R.D."/>
            <person name="Larsen T.O."/>
            <person name="Sorensen J.L."/>
            <person name="Nielsen K.L."/>
            <person name="Sondergaard T.E."/>
        </authorList>
    </citation>
    <scope>NUCLEOTIDE SEQUENCE [LARGE SCALE GENOMIC DNA]</scope>
    <source>
        <strain evidence="1 2">AAU 773</strain>
    </source>
</reference>
<gene>
    <name evidence="1" type="ORF">PGQ11_009514</name>
</gene>
<sequence length="126" mass="13338">MAEKNPQVNTSLENIRRDLEVLRNAGALRPEQYASITAQLPAPGGYPSNYVDARYGGGGPPNVSPDFPQAIAQQAQDPNHPANPKHSKHAEWAKGLAEKFGNAMVFGGGATLGSDVVNSAFNALKK</sequence>
<evidence type="ECO:0000313" key="1">
    <source>
        <dbReference type="EMBL" id="KAK8863279.1"/>
    </source>
</evidence>
<organism evidence="1 2">
    <name type="scientific">Apiospora arundinis</name>
    <dbReference type="NCBI Taxonomy" id="335852"/>
    <lineage>
        <taxon>Eukaryota</taxon>
        <taxon>Fungi</taxon>
        <taxon>Dikarya</taxon>
        <taxon>Ascomycota</taxon>
        <taxon>Pezizomycotina</taxon>
        <taxon>Sordariomycetes</taxon>
        <taxon>Xylariomycetidae</taxon>
        <taxon>Amphisphaeriales</taxon>
        <taxon>Apiosporaceae</taxon>
        <taxon>Apiospora</taxon>
    </lineage>
</organism>
<dbReference type="GO" id="GO:0016787">
    <property type="term" value="F:hydrolase activity"/>
    <property type="evidence" value="ECO:0007669"/>
    <property type="project" value="UniProtKB-KW"/>
</dbReference>
<protein>
    <submittedName>
        <fullName evidence="1">Glycosyl hydrolase family 16</fullName>
    </submittedName>
</protein>
<name>A0ABR2II96_9PEZI</name>
<keyword evidence="2" id="KW-1185">Reference proteome</keyword>
<evidence type="ECO:0000313" key="2">
    <source>
        <dbReference type="Proteomes" id="UP001390339"/>
    </source>
</evidence>
<keyword evidence="1" id="KW-0378">Hydrolase</keyword>
<dbReference type="EMBL" id="JAPCWZ010000005">
    <property type="protein sequence ID" value="KAK8863279.1"/>
    <property type="molecule type" value="Genomic_DNA"/>
</dbReference>
<comment type="caution">
    <text evidence="1">The sequence shown here is derived from an EMBL/GenBank/DDBJ whole genome shotgun (WGS) entry which is preliminary data.</text>
</comment>
<proteinExistence type="predicted"/>
<accession>A0ABR2II96</accession>